<dbReference type="AlphaFoldDB" id="A0A5C7F461"/>
<dbReference type="Pfam" id="PF01022">
    <property type="entry name" value="HTH_5"/>
    <property type="match status" value="1"/>
</dbReference>
<feature type="domain" description="HTH arsR-type" evidence="4">
    <location>
        <begin position="4"/>
        <end position="99"/>
    </location>
</feature>
<evidence type="ECO:0000256" key="3">
    <source>
        <dbReference type="ARBA" id="ARBA00023163"/>
    </source>
</evidence>
<accession>A0A5C7F461</accession>
<keyword evidence="6" id="KW-1185">Reference proteome</keyword>
<gene>
    <name evidence="5" type="ORF">FTX54_002685</name>
</gene>
<dbReference type="PRINTS" id="PR00778">
    <property type="entry name" value="HTHARSR"/>
</dbReference>
<sequence length="133" mass="15481">MNKTVEHAIPMYADLFKMISDKNRLKILLYLKEDEFCVCELGSLLHISQPAVSQNLKKLREASIIKSRKHDQWHFYSLNEEYKQIDMLQSVLEQLPSAADEIKRMNEQGERVLCTVIDVKNPENTASEIKTEN</sequence>
<keyword evidence="2" id="KW-0238">DNA-binding</keyword>
<dbReference type="GO" id="GO:0003677">
    <property type="term" value="F:DNA binding"/>
    <property type="evidence" value="ECO:0007669"/>
    <property type="project" value="UniProtKB-KW"/>
</dbReference>
<evidence type="ECO:0000256" key="1">
    <source>
        <dbReference type="ARBA" id="ARBA00023015"/>
    </source>
</evidence>
<dbReference type="PROSITE" id="PS50987">
    <property type="entry name" value="HTH_ARSR_2"/>
    <property type="match status" value="1"/>
</dbReference>
<dbReference type="InterPro" id="IPR001845">
    <property type="entry name" value="HTH_ArsR_DNA-bd_dom"/>
</dbReference>
<dbReference type="PANTHER" id="PTHR33154">
    <property type="entry name" value="TRANSCRIPTIONAL REGULATOR, ARSR FAMILY"/>
    <property type="match status" value="1"/>
</dbReference>
<dbReference type="EMBL" id="CP144914">
    <property type="protein sequence ID" value="WWD80490.1"/>
    <property type="molecule type" value="Genomic_DNA"/>
</dbReference>
<dbReference type="NCBIfam" id="NF033788">
    <property type="entry name" value="HTH_metalloreg"/>
    <property type="match status" value="1"/>
</dbReference>
<protein>
    <submittedName>
        <fullName evidence="5">Metalloregulator ArsR/SmtB family transcription factor</fullName>
    </submittedName>
</protein>
<evidence type="ECO:0000313" key="6">
    <source>
        <dbReference type="Proteomes" id="UP000321816"/>
    </source>
</evidence>
<dbReference type="SUPFAM" id="SSF46785">
    <property type="entry name" value="Winged helix' DNA-binding domain"/>
    <property type="match status" value="1"/>
</dbReference>
<evidence type="ECO:0000313" key="5">
    <source>
        <dbReference type="EMBL" id="WWD80490.1"/>
    </source>
</evidence>
<reference evidence="5 6" key="1">
    <citation type="submission" date="2024-01" db="EMBL/GenBank/DDBJ databases">
        <title>Complete Genome Sequence of Alkalicoccus halolimnae BZ-SZ-XJ29T, a Moderately Halophilic Bacterium Isolated from a Salt Lake.</title>
        <authorList>
            <person name="Zhao B."/>
        </authorList>
    </citation>
    <scope>NUCLEOTIDE SEQUENCE [LARGE SCALE GENOMIC DNA]</scope>
    <source>
        <strain evidence="5 6">BZ-SZ-XJ29</strain>
    </source>
</reference>
<dbReference type="OrthoDB" id="9798835at2"/>
<dbReference type="GO" id="GO:0003700">
    <property type="term" value="F:DNA-binding transcription factor activity"/>
    <property type="evidence" value="ECO:0007669"/>
    <property type="project" value="InterPro"/>
</dbReference>
<dbReference type="Gene3D" id="1.10.10.10">
    <property type="entry name" value="Winged helix-like DNA-binding domain superfamily/Winged helix DNA-binding domain"/>
    <property type="match status" value="1"/>
</dbReference>
<dbReference type="InterPro" id="IPR036390">
    <property type="entry name" value="WH_DNA-bd_sf"/>
</dbReference>
<dbReference type="InterPro" id="IPR051081">
    <property type="entry name" value="HTH_MetalResp_TranReg"/>
</dbReference>
<evidence type="ECO:0000259" key="4">
    <source>
        <dbReference type="PROSITE" id="PS50987"/>
    </source>
</evidence>
<dbReference type="RefSeq" id="WP_147803969.1">
    <property type="nucleotide sequence ID" value="NZ_CP144914.1"/>
</dbReference>
<dbReference type="Proteomes" id="UP000321816">
    <property type="component" value="Chromosome"/>
</dbReference>
<dbReference type="InterPro" id="IPR036388">
    <property type="entry name" value="WH-like_DNA-bd_sf"/>
</dbReference>
<keyword evidence="1" id="KW-0805">Transcription regulation</keyword>
<keyword evidence="3" id="KW-0804">Transcription</keyword>
<dbReference type="KEGG" id="ahal:FTX54_002685"/>
<dbReference type="PANTHER" id="PTHR33154:SF18">
    <property type="entry name" value="ARSENICAL RESISTANCE OPERON REPRESSOR"/>
    <property type="match status" value="1"/>
</dbReference>
<dbReference type="InterPro" id="IPR011991">
    <property type="entry name" value="ArsR-like_HTH"/>
</dbReference>
<dbReference type="CDD" id="cd00090">
    <property type="entry name" value="HTH_ARSR"/>
    <property type="match status" value="1"/>
</dbReference>
<evidence type="ECO:0000256" key="2">
    <source>
        <dbReference type="ARBA" id="ARBA00023125"/>
    </source>
</evidence>
<name>A0A5C7F461_9BACI</name>
<dbReference type="SMART" id="SM00418">
    <property type="entry name" value="HTH_ARSR"/>
    <property type="match status" value="1"/>
</dbReference>
<proteinExistence type="predicted"/>
<organism evidence="5 6">
    <name type="scientific">Alkalicoccus halolimnae</name>
    <dbReference type="NCBI Taxonomy" id="1667239"/>
    <lineage>
        <taxon>Bacteria</taxon>
        <taxon>Bacillati</taxon>
        <taxon>Bacillota</taxon>
        <taxon>Bacilli</taxon>
        <taxon>Bacillales</taxon>
        <taxon>Bacillaceae</taxon>
        <taxon>Alkalicoccus</taxon>
    </lineage>
</organism>